<dbReference type="PRINTS" id="PR00146">
    <property type="entry name" value="DHPICSNTHASE"/>
</dbReference>
<dbReference type="PANTHER" id="PTHR12128:SF66">
    <property type="entry name" value="4-HYDROXY-2-OXOGLUTARATE ALDOLASE, MITOCHONDRIAL"/>
    <property type="match status" value="1"/>
</dbReference>
<dbReference type="Gene3D" id="3.20.20.70">
    <property type="entry name" value="Aldolase class I"/>
    <property type="match status" value="1"/>
</dbReference>
<accession>A0ABR7N8L7</accession>
<dbReference type="InterPro" id="IPR013785">
    <property type="entry name" value="Aldolase_TIM"/>
</dbReference>
<evidence type="ECO:0000313" key="5">
    <source>
        <dbReference type="EMBL" id="MBC8572739.1"/>
    </source>
</evidence>
<dbReference type="Proteomes" id="UP000657421">
    <property type="component" value="Unassembled WGS sequence"/>
</dbReference>
<dbReference type="SUPFAM" id="SSF51569">
    <property type="entry name" value="Aldolase"/>
    <property type="match status" value="1"/>
</dbReference>
<name>A0ABR7N8L7_9FIRM</name>
<dbReference type="SMART" id="SM01130">
    <property type="entry name" value="DHDPS"/>
    <property type="match status" value="1"/>
</dbReference>
<reference evidence="5 6" key="1">
    <citation type="submission" date="2020-08" db="EMBL/GenBank/DDBJ databases">
        <title>Genome public.</title>
        <authorList>
            <person name="Liu C."/>
            <person name="Sun Q."/>
        </authorList>
    </citation>
    <scope>NUCLEOTIDE SEQUENCE [LARGE SCALE GENOMIC DNA]</scope>
    <source>
        <strain evidence="5 6">NSJ-46</strain>
    </source>
</reference>
<evidence type="ECO:0000256" key="2">
    <source>
        <dbReference type="ARBA" id="ARBA00023239"/>
    </source>
</evidence>
<dbReference type="PROSITE" id="PS00666">
    <property type="entry name" value="DHDPS_2"/>
    <property type="match status" value="1"/>
</dbReference>
<dbReference type="PIRSF" id="PIRSF001365">
    <property type="entry name" value="DHDPS"/>
    <property type="match status" value="1"/>
</dbReference>
<dbReference type="EMBL" id="JACRSZ010000005">
    <property type="protein sequence ID" value="MBC8572739.1"/>
    <property type="molecule type" value="Genomic_DNA"/>
</dbReference>
<gene>
    <name evidence="5" type="ORF">H8716_06520</name>
</gene>
<comment type="caution">
    <text evidence="5">The sequence shown here is derived from an EMBL/GenBank/DDBJ whole genome shotgun (WGS) entry which is preliminary data.</text>
</comment>
<proteinExistence type="inferred from homology"/>
<comment type="similarity">
    <text evidence="1 4">Belongs to the DapA family.</text>
</comment>
<sequence>MQKLYGTVVPIVTPLTDEDTIDVESLENLVDHVIDGGLQCLYPCGTTGEMMYLTVEERKLVAEVTVRKAAKRVPVFVHVGAWNLKDTIELAQHAEKIGADGIGVVTPAFYKLSDRGLVDFYVAVANSVSKDFPVYMYAIPQNAVNDVNPAVCEEVAKQCPNVVGIKYSFPDFTKLQQFMLVKNQTFSVLVGPDHLFEALCAVGGEGVVSGNAMIIREHYAKLWNAIQKKDYDLATKYQRRTNVLNALMCEINNIAAYKVILKEEGVIKTSNMRRPMENLTPEQEKTLLEKMKELDYKQVLI</sequence>
<dbReference type="PANTHER" id="PTHR12128">
    <property type="entry name" value="DIHYDRODIPICOLINATE SYNTHASE"/>
    <property type="match status" value="1"/>
</dbReference>
<evidence type="ECO:0000256" key="4">
    <source>
        <dbReference type="PIRNR" id="PIRNR001365"/>
    </source>
</evidence>
<keyword evidence="3" id="KW-0704">Schiff base</keyword>
<protein>
    <submittedName>
        <fullName evidence="5">Dihydrodipicolinate synthase family protein</fullName>
    </submittedName>
</protein>
<dbReference type="Pfam" id="PF00701">
    <property type="entry name" value="DHDPS"/>
    <property type="match status" value="1"/>
</dbReference>
<dbReference type="InterPro" id="IPR020625">
    <property type="entry name" value="Schiff_base-form_aldolases_AS"/>
</dbReference>
<evidence type="ECO:0000256" key="3">
    <source>
        <dbReference type="ARBA" id="ARBA00023270"/>
    </source>
</evidence>
<dbReference type="CDD" id="cd00408">
    <property type="entry name" value="DHDPS-like"/>
    <property type="match status" value="1"/>
</dbReference>
<keyword evidence="6" id="KW-1185">Reference proteome</keyword>
<keyword evidence="2 4" id="KW-0456">Lyase</keyword>
<dbReference type="InterPro" id="IPR002220">
    <property type="entry name" value="DapA-like"/>
</dbReference>
<evidence type="ECO:0000256" key="1">
    <source>
        <dbReference type="ARBA" id="ARBA00007592"/>
    </source>
</evidence>
<organism evidence="5 6">
    <name type="scientific">Jingyaoa shaoxingensis</name>
    <dbReference type="NCBI Taxonomy" id="2763671"/>
    <lineage>
        <taxon>Bacteria</taxon>
        <taxon>Bacillati</taxon>
        <taxon>Bacillota</taxon>
        <taxon>Clostridia</taxon>
        <taxon>Lachnospirales</taxon>
        <taxon>Lachnospiraceae</taxon>
        <taxon>Jingyaoa</taxon>
    </lineage>
</organism>
<dbReference type="RefSeq" id="WP_249307768.1">
    <property type="nucleotide sequence ID" value="NZ_JACRSZ010000005.1"/>
</dbReference>
<evidence type="ECO:0000313" key="6">
    <source>
        <dbReference type="Proteomes" id="UP000657421"/>
    </source>
</evidence>